<dbReference type="EMBL" id="CP080096">
    <property type="protein sequence ID" value="QYD72159.1"/>
    <property type="molecule type" value="Genomic_DNA"/>
</dbReference>
<dbReference type="EC" id="5.1.1.8" evidence="2"/>
<accession>A0ABX8UYT5</accession>
<dbReference type="NCBIfam" id="NF010577">
    <property type="entry name" value="PRK13970.1"/>
    <property type="match status" value="1"/>
</dbReference>
<dbReference type="RefSeq" id="WP_219801587.1">
    <property type="nucleotide sequence ID" value="NZ_CP080096.1"/>
</dbReference>
<keyword evidence="3" id="KW-1185">Reference proteome</keyword>
<dbReference type="SUPFAM" id="SSF54506">
    <property type="entry name" value="Diaminopimelate epimerase-like"/>
    <property type="match status" value="1"/>
</dbReference>
<organism evidence="2 3">
    <name type="scientific">Paraburkholderia edwinii</name>
    <dbReference type="NCBI Taxonomy" id="2861782"/>
    <lineage>
        <taxon>Bacteria</taxon>
        <taxon>Pseudomonadati</taxon>
        <taxon>Pseudomonadota</taxon>
        <taxon>Betaproteobacteria</taxon>
        <taxon>Burkholderiales</taxon>
        <taxon>Burkholderiaceae</taxon>
        <taxon>Paraburkholderia</taxon>
    </lineage>
</organism>
<dbReference type="Gene3D" id="3.10.310.10">
    <property type="entry name" value="Diaminopimelate Epimerase, Chain A, domain 1"/>
    <property type="match status" value="2"/>
</dbReference>
<comment type="similarity">
    <text evidence="1">Belongs to the proline racemase family.</text>
</comment>
<keyword evidence="2" id="KW-0413">Isomerase</keyword>
<dbReference type="InterPro" id="IPR008794">
    <property type="entry name" value="Pro_racemase_fam"/>
</dbReference>
<evidence type="ECO:0000313" key="2">
    <source>
        <dbReference type="EMBL" id="QYD72159.1"/>
    </source>
</evidence>
<gene>
    <name evidence="2" type="ORF">KZJ38_35030</name>
</gene>
<proteinExistence type="inferred from homology"/>
<dbReference type="PIRSF" id="PIRSF029792">
    <property type="entry name" value="Pro_racemase"/>
    <property type="match status" value="1"/>
</dbReference>
<evidence type="ECO:0000256" key="1">
    <source>
        <dbReference type="ARBA" id="ARBA00007529"/>
    </source>
</evidence>
<evidence type="ECO:0000313" key="3">
    <source>
        <dbReference type="Proteomes" id="UP000826462"/>
    </source>
</evidence>
<sequence length="321" mass="33913">MSAMKTLNVIDSHTGGEPTRLVVSGGPELGSGTLTERLHVFRTRFDDWRAGIVTEPRGSDVVVGALLCEPHDPECAAGVIFFNNVGYLGMCGHGTIGLVVSLAHMGRIGPGRHRIETPVGIVEATLNDDLSVSVRNVPSYRHKKDVKVEVPGYGAFTGDIAWGGNWFFLVADHGRTLVPANIGELTTFTSAMRDALSASGITGAADGYIDHIELFGPGSRAGIDSRSFVLCPGNAYDRSPCGTGTSAKVACLAADGKLAPGAIWHQESIIGSVFEASYAQAEPVDGVTAIVPTITGHAHIMAESRLCFDERDPFAWGIPTR</sequence>
<dbReference type="GO" id="GO:0047580">
    <property type="term" value="F:4-hydroxyproline epimerase activity"/>
    <property type="evidence" value="ECO:0007669"/>
    <property type="project" value="UniProtKB-EC"/>
</dbReference>
<reference evidence="2 3" key="1">
    <citation type="submission" date="2021-07" db="EMBL/GenBank/DDBJ databases">
        <title>Paraburkholderia edwinii protects Aspergillus sp. from phenazines by acting as a toxin sponge.</title>
        <authorList>
            <person name="Dahlstrom K.M."/>
            <person name="Newman D.K."/>
        </authorList>
    </citation>
    <scope>NUCLEOTIDE SEQUENCE [LARGE SCALE GENOMIC DNA]</scope>
    <source>
        <strain evidence="2 3">Pe01</strain>
    </source>
</reference>
<protein>
    <submittedName>
        <fullName evidence="2">4-hydroxyproline epimerase</fullName>
        <ecNumber evidence="2">5.1.1.8</ecNumber>
    </submittedName>
</protein>
<dbReference type="Proteomes" id="UP000826462">
    <property type="component" value="Chromosome 2"/>
</dbReference>
<dbReference type="SFLD" id="SFLDS00028">
    <property type="entry name" value="Proline_Racemase"/>
    <property type="match status" value="1"/>
</dbReference>
<dbReference type="PANTHER" id="PTHR33442">
    <property type="entry name" value="TRANS-3-HYDROXY-L-PROLINE DEHYDRATASE"/>
    <property type="match status" value="1"/>
</dbReference>
<dbReference type="PANTHER" id="PTHR33442:SF1">
    <property type="entry name" value="TRANS-3-HYDROXY-L-PROLINE DEHYDRATASE"/>
    <property type="match status" value="1"/>
</dbReference>
<name>A0ABX8UYT5_9BURK</name>
<dbReference type="Pfam" id="PF05544">
    <property type="entry name" value="Pro_racemase"/>
    <property type="match status" value="1"/>
</dbReference>